<comment type="caution">
    <text evidence="1">The sequence shown here is derived from an EMBL/GenBank/DDBJ whole genome shotgun (WGS) entry which is preliminary data.</text>
</comment>
<name>A0A5B7IBK5_PORTR</name>
<protein>
    <submittedName>
        <fullName evidence="1">Uncharacterized protein</fullName>
    </submittedName>
</protein>
<keyword evidence="2" id="KW-1185">Reference proteome</keyword>
<reference evidence="1 2" key="1">
    <citation type="submission" date="2019-05" db="EMBL/GenBank/DDBJ databases">
        <title>Another draft genome of Portunus trituberculatus and its Hox gene families provides insights of decapod evolution.</title>
        <authorList>
            <person name="Jeong J.-H."/>
            <person name="Song I."/>
            <person name="Kim S."/>
            <person name="Choi T."/>
            <person name="Kim D."/>
            <person name="Ryu S."/>
            <person name="Kim W."/>
        </authorList>
    </citation>
    <scope>NUCLEOTIDE SEQUENCE [LARGE SCALE GENOMIC DNA]</scope>
    <source>
        <tissue evidence="1">Muscle</tissue>
    </source>
</reference>
<gene>
    <name evidence="1" type="ORF">E2C01_075798</name>
</gene>
<dbReference type="AlphaFoldDB" id="A0A5B7IBK5"/>
<accession>A0A5B7IBK5</accession>
<evidence type="ECO:0000313" key="1">
    <source>
        <dbReference type="EMBL" id="MPC81192.1"/>
    </source>
</evidence>
<proteinExistence type="predicted"/>
<evidence type="ECO:0000313" key="2">
    <source>
        <dbReference type="Proteomes" id="UP000324222"/>
    </source>
</evidence>
<dbReference type="EMBL" id="VSRR010056219">
    <property type="protein sequence ID" value="MPC81192.1"/>
    <property type="molecule type" value="Genomic_DNA"/>
</dbReference>
<sequence length="67" mass="7581">MPSYDAFSLFRCRPFRVDFPALPHSFQTFPLLPSLAQLCPKPPPITHNSSRALSSFHEHSPVTTRSL</sequence>
<organism evidence="1 2">
    <name type="scientific">Portunus trituberculatus</name>
    <name type="common">Swimming crab</name>
    <name type="synonym">Neptunus trituberculatus</name>
    <dbReference type="NCBI Taxonomy" id="210409"/>
    <lineage>
        <taxon>Eukaryota</taxon>
        <taxon>Metazoa</taxon>
        <taxon>Ecdysozoa</taxon>
        <taxon>Arthropoda</taxon>
        <taxon>Crustacea</taxon>
        <taxon>Multicrustacea</taxon>
        <taxon>Malacostraca</taxon>
        <taxon>Eumalacostraca</taxon>
        <taxon>Eucarida</taxon>
        <taxon>Decapoda</taxon>
        <taxon>Pleocyemata</taxon>
        <taxon>Brachyura</taxon>
        <taxon>Eubrachyura</taxon>
        <taxon>Portunoidea</taxon>
        <taxon>Portunidae</taxon>
        <taxon>Portuninae</taxon>
        <taxon>Portunus</taxon>
    </lineage>
</organism>
<dbReference type="Proteomes" id="UP000324222">
    <property type="component" value="Unassembled WGS sequence"/>
</dbReference>